<comment type="caution">
    <text evidence="1">The sequence shown here is derived from an EMBL/GenBank/DDBJ whole genome shotgun (WGS) entry which is preliminary data.</text>
</comment>
<protein>
    <submittedName>
        <fullName evidence="1">Uncharacterized protein</fullName>
    </submittedName>
</protein>
<feature type="non-terminal residue" evidence="1">
    <location>
        <position position="98"/>
    </location>
</feature>
<organism evidence="1 2">
    <name type="scientific">Porites lobata</name>
    <dbReference type="NCBI Taxonomy" id="104759"/>
    <lineage>
        <taxon>Eukaryota</taxon>
        <taxon>Metazoa</taxon>
        <taxon>Cnidaria</taxon>
        <taxon>Anthozoa</taxon>
        <taxon>Hexacorallia</taxon>
        <taxon>Scleractinia</taxon>
        <taxon>Fungiina</taxon>
        <taxon>Poritidae</taxon>
        <taxon>Porites</taxon>
    </lineage>
</organism>
<gene>
    <name evidence="1" type="ORF">PLOB_00016376</name>
</gene>
<accession>A0ABN8MPV4</accession>
<evidence type="ECO:0000313" key="2">
    <source>
        <dbReference type="Proteomes" id="UP001159405"/>
    </source>
</evidence>
<name>A0ABN8MPV4_9CNID</name>
<keyword evidence="2" id="KW-1185">Reference proteome</keyword>
<proteinExistence type="predicted"/>
<reference evidence="1 2" key="1">
    <citation type="submission" date="2022-05" db="EMBL/GenBank/DDBJ databases">
        <authorList>
            <consortium name="Genoscope - CEA"/>
            <person name="William W."/>
        </authorList>
    </citation>
    <scope>NUCLEOTIDE SEQUENCE [LARGE SCALE GENOMIC DNA]</scope>
</reference>
<dbReference type="EMBL" id="CALNXK010000002">
    <property type="protein sequence ID" value="CAH3033218.1"/>
    <property type="molecule type" value="Genomic_DNA"/>
</dbReference>
<dbReference type="Proteomes" id="UP001159405">
    <property type="component" value="Unassembled WGS sequence"/>
</dbReference>
<evidence type="ECO:0000313" key="1">
    <source>
        <dbReference type="EMBL" id="CAH3033218.1"/>
    </source>
</evidence>
<sequence>MAITARSEKRSSEQVLIHFISKNDRSASAINPGRVQAMARRRWMFGKASSSQASSASKRLFGSSLSVDCRSVFHLPTTFPRDLGNVMSFSQNSMPSTL</sequence>